<feature type="transmembrane region" description="Helical" evidence="7">
    <location>
        <begin position="146"/>
        <end position="169"/>
    </location>
</feature>
<keyword evidence="10" id="KW-1185">Reference proteome</keyword>
<dbReference type="InterPro" id="IPR010656">
    <property type="entry name" value="DctM"/>
</dbReference>
<keyword evidence="5 7" id="KW-1133">Transmembrane helix</keyword>
<dbReference type="PANTHER" id="PTHR33362:SF5">
    <property type="entry name" value="C4-DICARBOXYLATE TRAP TRANSPORTER LARGE PERMEASE PROTEIN DCTM"/>
    <property type="match status" value="1"/>
</dbReference>
<evidence type="ECO:0000256" key="3">
    <source>
        <dbReference type="ARBA" id="ARBA00022519"/>
    </source>
</evidence>
<dbReference type="NCBIfam" id="TIGR00786">
    <property type="entry name" value="dctM"/>
    <property type="match status" value="1"/>
</dbReference>
<evidence type="ECO:0000259" key="8">
    <source>
        <dbReference type="Pfam" id="PF06808"/>
    </source>
</evidence>
<dbReference type="EMBL" id="QPMK01000005">
    <property type="protein sequence ID" value="RDD66528.1"/>
    <property type="molecule type" value="Genomic_DNA"/>
</dbReference>
<organism evidence="9 10">
    <name type="scientific">Thalassococcus profundi</name>
    <dbReference type="NCBI Taxonomy" id="2282382"/>
    <lineage>
        <taxon>Bacteria</taxon>
        <taxon>Pseudomonadati</taxon>
        <taxon>Pseudomonadota</taxon>
        <taxon>Alphaproteobacteria</taxon>
        <taxon>Rhodobacterales</taxon>
        <taxon>Roseobacteraceae</taxon>
        <taxon>Thalassococcus</taxon>
    </lineage>
</organism>
<evidence type="ECO:0000256" key="7">
    <source>
        <dbReference type="RuleBase" id="RU369079"/>
    </source>
</evidence>
<dbReference type="OrthoDB" id="9790209at2"/>
<feature type="transmembrane region" description="Helical" evidence="7">
    <location>
        <begin position="181"/>
        <end position="200"/>
    </location>
</feature>
<proteinExistence type="inferred from homology"/>
<dbReference type="Pfam" id="PF06808">
    <property type="entry name" value="DctM"/>
    <property type="match status" value="1"/>
</dbReference>
<evidence type="ECO:0000256" key="6">
    <source>
        <dbReference type="ARBA" id="ARBA00023136"/>
    </source>
</evidence>
<dbReference type="InterPro" id="IPR004681">
    <property type="entry name" value="TRAP_DctM"/>
</dbReference>
<evidence type="ECO:0000256" key="5">
    <source>
        <dbReference type="ARBA" id="ARBA00022989"/>
    </source>
</evidence>
<keyword evidence="3 7" id="KW-0997">Cell inner membrane</keyword>
<feature type="transmembrane region" description="Helical" evidence="7">
    <location>
        <begin position="274"/>
        <end position="298"/>
    </location>
</feature>
<feature type="transmembrane region" description="Helical" evidence="7">
    <location>
        <begin position="344"/>
        <end position="363"/>
    </location>
</feature>
<dbReference type="PANTHER" id="PTHR33362">
    <property type="entry name" value="SIALIC ACID TRAP TRANSPORTER PERMEASE PROTEIN SIAT-RELATED"/>
    <property type="match status" value="1"/>
</dbReference>
<evidence type="ECO:0000256" key="2">
    <source>
        <dbReference type="ARBA" id="ARBA00022475"/>
    </source>
</evidence>
<feature type="transmembrane region" description="Helical" evidence="7">
    <location>
        <begin position="101"/>
        <end position="125"/>
    </location>
</feature>
<keyword evidence="4 7" id="KW-0812">Transmembrane</keyword>
<keyword evidence="6 7" id="KW-0472">Membrane</keyword>
<evidence type="ECO:0000313" key="10">
    <source>
        <dbReference type="Proteomes" id="UP000253977"/>
    </source>
</evidence>
<dbReference type="GO" id="GO:0005886">
    <property type="term" value="C:plasma membrane"/>
    <property type="evidence" value="ECO:0007669"/>
    <property type="project" value="UniProtKB-SubCell"/>
</dbReference>
<dbReference type="GO" id="GO:0022857">
    <property type="term" value="F:transmembrane transporter activity"/>
    <property type="evidence" value="ECO:0007669"/>
    <property type="project" value="UniProtKB-UniRule"/>
</dbReference>
<feature type="domain" description="TRAP C4-dicarboxylate transport system permease DctM subunit" evidence="8">
    <location>
        <begin position="13"/>
        <end position="431"/>
    </location>
</feature>
<dbReference type="AlphaFoldDB" id="A0A369TMN6"/>
<dbReference type="Proteomes" id="UP000253977">
    <property type="component" value="Unassembled WGS sequence"/>
</dbReference>
<dbReference type="PIRSF" id="PIRSF006066">
    <property type="entry name" value="HI0050"/>
    <property type="match status" value="1"/>
</dbReference>
<comment type="subcellular location">
    <subcellularLocation>
        <location evidence="1 7">Cell inner membrane</location>
        <topology evidence="1 7">Multi-pass membrane protein</topology>
    </subcellularLocation>
</comment>
<gene>
    <name evidence="9" type="ORF">DU478_08760</name>
</gene>
<comment type="caution">
    <text evidence="9">The sequence shown here is derived from an EMBL/GenBank/DDBJ whole genome shotgun (WGS) entry which is preliminary data.</text>
</comment>
<feature type="transmembrane region" description="Helical" evidence="7">
    <location>
        <begin position="12"/>
        <end position="40"/>
    </location>
</feature>
<feature type="transmembrane region" description="Helical" evidence="7">
    <location>
        <begin position="318"/>
        <end position="337"/>
    </location>
</feature>
<feature type="transmembrane region" description="Helical" evidence="7">
    <location>
        <begin position="369"/>
        <end position="394"/>
    </location>
</feature>
<feature type="transmembrane region" description="Helical" evidence="7">
    <location>
        <begin position="415"/>
        <end position="439"/>
    </location>
</feature>
<protein>
    <recommendedName>
        <fullName evidence="7">TRAP transporter large permease protein</fullName>
    </recommendedName>
</protein>
<feature type="transmembrane region" description="Helical" evidence="7">
    <location>
        <begin position="221"/>
        <end position="243"/>
    </location>
</feature>
<comment type="similarity">
    <text evidence="7">Belongs to the TRAP transporter large permease family.</text>
</comment>
<comment type="function">
    <text evidence="7">Part of the tripartite ATP-independent periplasmic (TRAP) transport system.</text>
</comment>
<sequence length="442" mass="46478">MSNIELALWSFPVLLLLIFLRAPIALAMIAVGATGTYLAIGTPMMVLNQLKTLTYGTFSNYSFSIIPLFLLMGQFATLSGMSASLFRAAESFLGHRKGGVAMSAIGACAGFGAICGSSLATAATMGQVALPELRRYGYPGSLSTGALAAGGTLGILIPPSVILVIYAILAEQNIEKLFVAALIPGIIAALGYMLAIMVWVRVSPNSAAVKERVPWAARMRALGSVWPVLAIFIAVVGGIYAGIFTPTEAAAVGAAGTGLVAMLSGKLDLQGLKAAILATASSTAMIFLIILGAGLYNSFLALTQLPQMASVWVSEQGLSPWVVLTAVLIMYLLFGCIMDSLSMVLLTVPIIYPIMSVLDFGMSADDFGLWFGILVLIVVEVGLITPPVGMNLFIINSMARDIPIGQTYRGALPFVLTDMVRVVILAAFPAITLWLVWVIDAL</sequence>
<evidence type="ECO:0000256" key="4">
    <source>
        <dbReference type="ARBA" id="ARBA00022692"/>
    </source>
</evidence>
<reference evidence="9 10" key="1">
    <citation type="submission" date="2018-07" db="EMBL/GenBank/DDBJ databases">
        <title>Thalassococcus profundi sp. nov., a marine bacterium isolated from deep seawater of Okinawa Trough.</title>
        <authorList>
            <person name="Yu M."/>
        </authorList>
    </citation>
    <scope>NUCLEOTIDE SEQUENCE [LARGE SCALE GENOMIC DNA]</scope>
    <source>
        <strain evidence="9 10">WRAS1</strain>
    </source>
</reference>
<keyword evidence="2" id="KW-1003">Cell membrane</keyword>
<name>A0A369TMN6_9RHOB</name>
<feature type="transmembrane region" description="Helical" evidence="7">
    <location>
        <begin position="61"/>
        <end position="81"/>
    </location>
</feature>
<accession>A0A369TMN6</accession>
<comment type="subunit">
    <text evidence="7">The complex comprises the extracytoplasmic solute receptor protein and the two transmembrane proteins.</text>
</comment>
<dbReference type="RefSeq" id="WP_114510578.1">
    <property type="nucleotide sequence ID" value="NZ_QPMK01000005.1"/>
</dbReference>
<evidence type="ECO:0000256" key="1">
    <source>
        <dbReference type="ARBA" id="ARBA00004429"/>
    </source>
</evidence>
<evidence type="ECO:0000313" key="9">
    <source>
        <dbReference type="EMBL" id="RDD66528.1"/>
    </source>
</evidence>
<keyword evidence="7" id="KW-0813">Transport</keyword>